<dbReference type="InterPro" id="IPR016032">
    <property type="entry name" value="Sig_transdc_resp-reg_C-effctor"/>
</dbReference>
<dbReference type="AlphaFoldDB" id="A0A5N5E1L0"/>
<dbReference type="SUPFAM" id="SSF56112">
    <property type="entry name" value="Protein kinase-like (PK-like)"/>
    <property type="match status" value="1"/>
</dbReference>
<keyword evidence="1" id="KW-0547">Nucleotide-binding</keyword>
<protein>
    <submittedName>
        <fullName evidence="5">Protein kinase</fullName>
    </submittedName>
</protein>
<dbReference type="CDD" id="cd14014">
    <property type="entry name" value="STKc_PknB_like"/>
    <property type="match status" value="1"/>
</dbReference>
<dbReference type="InterPro" id="IPR058852">
    <property type="entry name" value="HTH_77"/>
</dbReference>
<dbReference type="GO" id="GO:0003677">
    <property type="term" value="F:DNA binding"/>
    <property type="evidence" value="ECO:0007669"/>
    <property type="project" value="InterPro"/>
</dbReference>
<dbReference type="GO" id="GO:0016887">
    <property type="term" value="F:ATP hydrolysis activity"/>
    <property type="evidence" value="ECO:0007669"/>
    <property type="project" value="InterPro"/>
</dbReference>
<dbReference type="SMART" id="SM00421">
    <property type="entry name" value="HTH_LUXR"/>
    <property type="match status" value="1"/>
</dbReference>
<dbReference type="InterPro" id="IPR000792">
    <property type="entry name" value="Tscrpt_reg_LuxR_C"/>
</dbReference>
<dbReference type="SUPFAM" id="SSF52540">
    <property type="entry name" value="P-loop containing nucleoside triphosphate hydrolases"/>
    <property type="match status" value="1"/>
</dbReference>
<evidence type="ECO:0000313" key="5">
    <source>
        <dbReference type="EMBL" id="KAB2582114.1"/>
    </source>
</evidence>
<dbReference type="EMBL" id="MRBO01000731">
    <property type="protein sequence ID" value="KAB2582114.1"/>
    <property type="molecule type" value="Genomic_DNA"/>
</dbReference>
<feature type="region of interest" description="Disordered" evidence="2">
    <location>
        <begin position="264"/>
        <end position="307"/>
    </location>
</feature>
<dbReference type="InterPro" id="IPR049945">
    <property type="entry name" value="AAA_22"/>
</dbReference>
<evidence type="ECO:0000259" key="4">
    <source>
        <dbReference type="PROSITE" id="PS50043"/>
    </source>
</evidence>
<evidence type="ECO:0000259" key="3">
    <source>
        <dbReference type="PROSITE" id="PS50011"/>
    </source>
</evidence>
<comment type="caution">
    <text evidence="5">The sequence shown here is derived from an EMBL/GenBank/DDBJ whole genome shotgun (WGS) entry which is preliminary data.</text>
</comment>
<dbReference type="PROSITE" id="PS00107">
    <property type="entry name" value="PROTEIN_KINASE_ATP"/>
    <property type="match status" value="1"/>
</dbReference>
<evidence type="ECO:0000256" key="1">
    <source>
        <dbReference type="PROSITE-ProRule" id="PRU10141"/>
    </source>
</evidence>
<evidence type="ECO:0000313" key="6">
    <source>
        <dbReference type="Proteomes" id="UP000325576"/>
    </source>
</evidence>
<dbReference type="Pfam" id="PF25872">
    <property type="entry name" value="HTH_77"/>
    <property type="match status" value="1"/>
</dbReference>
<dbReference type="InterPro" id="IPR011990">
    <property type="entry name" value="TPR-like_helical_dom_sf"/>
</dbReference>
<dbReference type="PANTHER" id="PTHR47691:SF3">
    <property type="entry name" value="HTH-TYPE TRANSCRIPTIONAL REGULATOR RV0890C-RELATED"/>
    <property type="match status" value="1"/>
</dbReference>
<dbReference type="GO" id="GO:0006355">
    <property type="term" value="P:regulation of DNA-templated transcription"/>
    <property type="evidence" value="ECO:0007669"/>
    <property type="project" value="InterPro"/>
</dbReference>
<dbReference type="SUPFAM" id="SSF46894">
    <property type="entry name" value="C-terminal effector domain of the bipartite response regulators"/>
    <property type="match status" value="1"/>
</dbReference>
<dbReference type="GO" id="GO:0004672">
    <property type="term" value="F:protein kinase activity"/>
    <property type="evidence" value="ECO:0007669"/>
    <property type="project" value="InterPro"/>
</dbReference>
<dbReference type="PRINTS" id="PR00364">
    <property type="entry name" value="DISEASERSIST"/>
</dbReference>
<dbReference type="Gene3D" id="1.25.40.10">
    <property type="entry name" value="Tetratricopeptide repeat domain"/>
    <property type="match status" value="1"/>
</dbReference>
<dbReference type="Gene3D" id="1.10.10.10">
    <property type="entry name" value="Winged helix-like DNA-binding domain superfamily/Winged helix DNA-binding domain"/>
    <property type="match status" value="1"/>
</dbReference>
<reference evidence="5 6" key="1">
    <citation type="journal article" date="2017" name="Poromechanics V (2013)">
        <title>Genomic Characterization of the Arsenic-Tolerant Actinobacterium, &lt;i&gt;Rhodococcus erythropolis&lt;/i&gt; S43.</title>
        <authorList>
            <person name="Retamal-Morales G."/>
            <person name="Mehnert M."/>
            <person name="Schwabe R."/>
            <person name="Tischler D."/>
            <person name="Schloemann M."/>
            <person name="Levican G.J."/>
        </authorList>
    </citation>
    <scope>NUCLEOTIDE SEQUENCE [LARGE SCALE GENOMIC DNA]</scope>
    <source>
        <strain evidence="5 6">S43</strain>
    </source>
</reference>
<sequence>MSDVDPFAAPSGTAGLVVADLNASGFAEVYEIGHGNFGVVYRCRQLALNRTVAVKVLTSTVDRARFLREQRAAVQLSGHLNIVAVLHSGVTLNGREFIVMPYYAKDSLEARIRHNNLLSPQEALTLGIKIATALDSAHRLGIIHRDVNPGNILTTDFGEPALSDFGIAHFVSRSASETGISPGSSAFLAPEIVAGKPLSRAADVYGLGATLFAALTGEAVFEHPSGEQLIAQFLRSTSKRAVDPSEYAIVEDIGIIIERATSGSPRARPSAVGLAQQLRESQHSHGLPIDEKSHYSGSAREKSASSPVVAKSYDKASNSFEDWKMHIPSIPWRRNGELPLELTSFVDRRTEIVEAKNLLSTSRLVTLTGIGGVGKSRLAVRVAATSQSNFPGGVRLVELSELQDARLTASVVAGALGIRDRSPRPILELIAEFLAEQESLLVLDNCEHVIDEVARLIEFLLRACPDLRILATSRESIGLLGESVLIVRPLPVPDPDHLPRGAPRNDAMKLFVDRGSGAVPGFALEENNKVAIARICRRLDGLPLPIELAAARLQAMSPDQILQRLTERYTLLTRGSRGAPLRQQTLRLCIDWSYDLCTPVERAVWAQLSVFAGGFELEAAEKICGIGLSSVQFLDAVTLLVAKSILTREVSDETVRFRMVETLRDYGQEKAREAGEFTELRRRHRDWWKSVALEAEADWIGPRQIEWMNMIVREQSNLREALDFCVYDNPEVGMRITSALLAFWLSQGAITEGRHWLSRFYELTPDEPTVERVKAIYASSLIAAVQNDLLAASDLVSAGQTLADQSSDTLLHAHIAQAIGNLALFNGNLDVARSHLAKAVREFADRKILHFEVMNLATIGVTLELLNETDQAIECYERVLSITEAHGEIMFRSYALWALGIAVWRKSDRDRAVRLLQQSLRLGRSVNDRMNIRLCLQALAWISADDKDTRRAAVLLGASEEMSRSVGSSRLIFPGLLVFQKACEHEISNSLGERSFLAARHKGAGMGFNAAIDYALGEITKATRAASPSTRPTKREREVAKLVSQGLTNKEIAAHLVISPRTAQGHVEHLLMKLGFTSRAQIAVWFAESRVDPAEH</sequence>
<dbReference type="PROSITE" id="PS50011">
    <property type="entry name" value="PROTEIN_KINASE_DOM"/>
    <property type="match status" value="1"/>
</dbReference>
<dbReference type="InterPro" id="IPR000719">
    <property type="entry name" value="Prot_kinase_dom"/>
</dbReference>
<keyword evidence="1" id="KW-0067">ATP-binding</keyword>
<dbReference type="InterPro" id="IPR017441">
    <property type="entry name" value="Protein_kinase_ATP_BS"/>
</dbReference>
<gene>
    <name evidence="5" type="ORF">BS297_27220</name>
</gene>
<feature type="binding site" evidence="1">
    <location>
        <position position="55"/>
    </location>
    <ligand>
        <name>ATP</name>
        <dbReference type="ChEBI" id="CHEBI:30616"/>
    </ligand>
</feature>
<dbReference type="CDD" id="cd06170">
    <property type="entry name" value="LuxR_C_like"/>
    <property type="match status" value="1"/>
</dbReference>
<keyword evidence="5" id="KW-0418">Kinase</keyword>
<dbReference type="Pfam" id="PF00069">
    <property type="entry name" value="Pkinase"/>
    <property type="match status" value="1"/>
</dbReference>
<proteinExistence type="predicted"/>
<accession>A0A5N5E1L0</accession>
<dbReference type="PANTHER" id="PTHR47691">
    <property type="entry name" value="REGULATOR-RELATED"/>
    <property type="match status" value="1"/>
</dbReference>
<dbReference type="SUPFAM" id="SSF48452">
    <property type="entry name" value="TPR-like"/>
    <property type="match status" value="1"/>
</dbReference>
<keyword evidence="5" id="KW-0808">Transferase</keyword>
<dbReference type="InterPro" id="IPR011009">
    <property type="entry name" value="Kinase-like_dom_sf"/>
</dbReference>
<organism evidence="5 6">
    <name type="scientific">Rhodococcus erythropolis</name>
    <name type="common">Arthrobacter picolinophilus</name>
    <dbReference type="NCBI Taxonomy" id="1833"/>
    <lineage>
        <taxon>Bacteria</taxon>
        <taxon>Bacillati</taxon>
        <taxon>Actinomycetota</taxon>
        <taxon>Actinomycetes</taxon>
        <taxon>Mycobacteriales</taxon>
        <taxon>Nocardiaceae</taxon>
        <taxon>Rhodococcus</taxon>
        <taxon>Rhodococcus erythropolis group</taxon>
    </lineage>
</organism>
<dbReference type="GO" id="GO:0005524">
    <property type="term" value="F:ATP binding"/>
    <property type="evidence" value="ECO:0007669"/>
    <property type="project" value="UniProtKB-UniRule"/>
</dbReference>
<name>A0A5N5E1L0_RHOER</name>
<evidence type="ECO:0000256" key="2">
    <source>
        <dbReference type="SAM" id="MobiDB-lite"/>
    </source>
</evidence>
<feature type="domain" description="HTH luxR-type" evidence="4">
    <location>
        <begin position="1025"/>
        <end position="1090"/>
    </location>
</feature>
<dbReference type="Proteomes" id="UP000325576">
    <property type="component" value="Unassembled WGS sequence"/>
</dbReference>
<dbReference type="PROSITE" id="PS50043">
    <property type="entry name" value="HTH_LUXR_2"/>
    <property type="match status" value="1"/>
</dbReference>
<dbReference type="PRINTS" id="PR00038">
    <property type="entry name" value="HTHLUXR"/>
</dbReference>
<feature type="domain" description="Protein kinase" evidence="3">
    <location>
        <begin position="26"/>
        <end position="286"/>
    </location>
</feature>
<dbReference type="Pfam" id="PF00196">
    <property type="entry name" value="GerE"/>
    <property type="match status" value="1"/>
</dbReference>
<dbReference type="InterPro" id="IPR036388">
    <property type="entry name" value="WH-like_DNA-bd_sf"/>
</dbReference>
<dbReference type="Gene3D" id="1.10.510.10">
    <property type="entry name" value="Transferase(Phosphotransferase) domain 1"/>
    <property type="match status" value="1"/>
</dbReference>
<dbReference type="InterPro" id="IPR027417">
    <property type="entry name" value="P-loop_NTPase"/>
</dbReference>
<dbReference type="Gene3D" id="3.40.50.300">
    <property type="entry name" value="P-loop containing nucleotide triphosphate hydrolases"/>
    <property type="match status" value="1"/>
</dbReference>
<feature type="compositionally biased region" description="Basic and acidic residues" evidence="2">
    <location>
        <begin position="280"/>
        <end position="303"/>
    </location>
</feature>
<dbReference type="Pfam" id="PF13401">
    <property type="entry name" value="AAA_22"/>
    <property type="match status" value="1"/>
</dbReference>